<dbReference type="OrthoDB" id="5573484at2"/>
<dbReference type="CDD" id="cd10931">
    <property type="entry name" value="CE4_u7"/>
    <property type="match status" value="1"/>
</dbReference>
<dbReference type="HOGENOM" id="CLU_046673_1_0_0"/>
<name>B8DZD6_DICTD</name>
<evidence type="ECO:0000259" key="1">
    <source>
        <dbReference type="Pfam" id="PF23019"/>
    </source>
</evidence>
<reference evidence="3" key="1">
    <citation type="journal article" date="2016" name="Front. Microbiol.">
        <title>The complete genome sequence of hyperthermophile Dictyoglomus turgidum DSM 6724 reveals a specialized carbohydrate fermentor.</title>
        <authorList>
            <person name="Brumm P.J."/>
            <person name="Gowda K."/>
            <person name="Robb F.T."/>
            <person name="Mead D.A."/>
        </authorList>
    </citation>
    <scope>NUCLEOTIDE SEQUENCE [LARGE SCALE GENOMIC DNA]</scope>
    <source>
        <strain evidence="3">DSM 6724 / Z-1310</strain>
    </source>
</reference>
<dbReference type="EnsemblBacteria" id="ACK41869">
    <property type="protein sequence ID" value="ACK41869"/>
    <property type="gene ID" value="Dtur_0581"/>
</dbReference>
<dbReference type="Pfam" id="PF23019">
    <property type="entry name" value="DUF7033"/>
    <property type="match status" value="1"/>
</dbReference>
<dbReference type="Proteomes" id="UP000007719">
    <property type="component" value="Chromosome"/>
</dbReference>
<evidence type="ECO:0000313" key="2">
    <source>
        <dbReference type="EMBL" id="ACK41869.1"/>
    </source>
</evidence>
<feature type="domain" description="DUF7033" evidence="1">
    <location>
        <begin position="124"/>
        <end position="209"/>
    </location>
</feature>
<dbReference type="InterPro" id="IPR054297">
    <property type="entry name" value="DUF7033"/>
</dbReference>
<dbReference type="GO" id="GO:0005975">
    <property type="term" value="P:carbohydrate metabolic process"/>
    <property type="evidence" value="ECO:0007669"/>
    <property type="project" value="InterPro"/>
</dbReference>
<dbReference type="AlphaFoldDB" id="B8DZD6"/>
<dbReference type="eggNOG" id="COG0726">
    <property type="taxonomic scope" value="Bacteria"/>
</dbReference>
<dbReference type="EMBL" id="CP001251">
    <property type="protein sequence ID" value="ACK41869.1"/>
    <property type="molecule type" value="Genomic_DNA"/>
</dbReference>
<dbReference type="InParanoid" id="B8DZD6"/>
<keyword evidence="3" id="KW-1185">Reference proteome</keyword>
<dbReference type="Gene3D" id="3.20.20.370">
    <property type="entry name" value="Glycoside hydrolase/deacetylase"/>
    <property type="match status" value="1"/>
</dbReference>
<dbReference type="InterPro" id="IPR011330">
    <property type="entry name" value="Glyco_hydro/deAcase_b/a-brl"/>
</dbReference>
<accession>B8DZD6</accession>
<dbReference type="STRING" id="515635.Dtur_0581"/>
<dbReference type="RefSeq" id="WP_012582954.1">
    <property type="nucleotide sequence ID" value="NC_011661.1"/>
</dbReference>
<sequence length="470" mass="55374">MSTLIVSIPENFYLQEFNYIIKVLLIDFLGLDYTLEMYDGDKVKIRLKGDESDKALSIENILFNTPTEEWLKESSLPLSPLPRWNILDDLPEVRLCKKDLPIIYGRLLSNGRYFDQGKNFIHLGVDIFGSCFFMLTRYEEIIVSERDEHERFPAKASLAYREGFLSRPIVNEYVEILWALLKRLWPGLERKQHSYKVLLTHDVDHPFVVYDQSWYQILRNVSADLINRKNISLSFQRIKCKVKNDPKLDPANTFDFIMDLSEKNGLQSEFYFITDHPAGTLDGSDYSLESPYIQVLIDRIYKRGHRIGLHASYNSYCDSQQIKREFEKLIMLAEKLSIKQDSYGGRQHYLRWKNPTTWQNWEDTGLNYDSTLSFADYAGFRTGVCYEYPVYNLVTRKSLNLFEKPLIVMDVTLFGSSYMNLKVEESFRYVEHLSKCCRLFGGTFVLLWHNTSLIEKWQKNIYRDVLYNII</sequence>
<protein>
    <submittedName>
        <fullName evidence="2">Polysaccharide deacetylase</fullName>
    </submittedName>
</protein>
<dbReference type="KEGG" id="dtu:Dtur_0581"/>
<dbReference type="PATRIC" id="fig|515635.4.peg.616"/>
<evidence type="ECO:0000313" key="3">
    <source>
        <dbReference type="Proteomes" id="UP000007719"/>
    </source>
</evidence>
<proteinExistence type="predicted"/>
<organism evidence="2 3">
    <name type="scientific">Dictyoglomus turgidum (strain DSM 6724 / Z-1310)</name>
    <dbReference type="NCBI Taxonomy" id="515635"/>
    <lineage>
        <taxon>Bacteria</taxon>
        <taxon>Pseudomonadati</taxon>
        <taxon>Dictyoglomota</taxon>
        <taxon>Dictyoglomia</taxon>
        <taxon>Dictyoglomales</taxon>
        <taxon>Dictyoglomaceae</taxon>
        <taxon>Dictyoglomus</taxon>
    </lineage>
</organism>
<gene>
    <name evidence="2" type="ordered locus">Dtur_0581</name>
</gene>
<dbReference type="SUPFAM" id="SSF88713">
    <property type="entry name" value="Glycoside hydrolase/deacetylase"/>
    <property type="match status" value="1"/>
</dbReference>